<evidence type="ECO:0000256" key="7">
    <source>
        <dbReference type="SAM" id="SignalP"/>
    </source>
</evidence>
<keyword evidence="2 6" id="KW-0812">Transmembrane</keyword>
<feature type="transmembrane region" description="Helical" evidence="6">
    <location>
        <begin position="345"/>
        <end position="362"/>
    </location>
</feature>
<feature type="transmembrane region" description="Helical" evidence="6">
    <location>
        <begin position="368"/>
        <end position="390"/>
    </location>
</feature>
<feature type="chain" id="PRO_5043485158" description="GOST seven transmembrane domain-containing protein" evidence="7">
    <location>
        <begin position="22"/>
        <end position="476"/>
    </location>
</feature>
<feature type="domain" description="GOST seven transmembrane" evidence="8">
    <location>
        <begin position="152"/>
        <end position="361"/>
    </location>
</feature>
<protein>
    <recommendedName>
        <fullName evidence="8">GOST seven transmembrane domain-containing protein</fullName>
    </recommendedName>
</protein>
<evidence type="ECO:0000313" key="9">
    <source>
        <dbReference type="EMBL" id="KAJ3439491.1"/>
    </source>
</evidence>
<keyword evidence="4 6" id="KW-1133">Transmembrane helix</keyword>
<evidence type="ECO:0000256" key="4">
    <source>
        <dbReference type="ARBA" id="ARBA00022989"/>
    </source>
</evidence>
<dbReference type="InterPro" id="IPR053937">
    <property type="entry name" value="GOST_TM"/>
</dbReference>
<dbReference type="InterPro" id="IPR009637">
    <property type="entry name" value="GPR107/GPR108-like"/>
</dbReference>
<feature type="transmembrane region" description="Helical" evidence="6">
    <location>
        <begin position="154"/>
        <end position="175"/>
    </location>
</feature>
<proteinExistence type="predicted"/>
<comment type="subcellular location">
    <subcellularLocation>
        <location evidence="1">Membrane</location>
        <topology evidence="1">Multi-pass membrane protein</topology>
    </subcellularLocation>
</comment>
<evidence type="ECO:0000256" key="6">
    <source>
        <dbReference type="SAM" id="Phobius"/>
    </source>
</evidence>
<evidence type="ECO:0000256" key="3">
    <source>
        <dbReference type="ARBA" id="ARBA00022729"/>
    </source>
</evidence>
<feature type="transmembrane region" description="Helical" evidence="6">
    <location>
        <begin position="187"/>
        <end position="204"/>
    </location>
</feature>
<comment type="caution">
    <text evidence="9">The sequence shown here is derived from an EMBL/GenBank/DDBJ whole genome shotgun (WGS) entry which is preliminary data.</text>
</comment>
<accession>A0AAV7ZEB3</accession>
<evidence type="ECO:0000313" key="10">
    <source>
        <dbReference type="Proteomes" id="UP001146793"/>
    </source>
</evidence>
<dbReference type="EMBL" id="JANTQA010000032">
    <property type="protein sequence ID" value="KAJ3439491.1"/>
    <property type="molecule type" value="Genomic_DNA"/>
</dbReference>
<dbReference type="AlphaFoldDB" id="A0AAV7ZEB3"/>
<name>A0AAV7ZEB3_9EUKA</name>
<dbReference type="GO" id="GO:0005794">
    <property type="term" value="C:Golgi apparatus"/>
    <property type="evidence" value="ECO:0007669"/>
    <property type="project" value="TreeGrafter"/>
</dbReference>
<feature type="transmembrane region" description="Helical" evidence="6">
    <location>
        <begin position="224"/>
        <end position="248"/>
    </location>
</feature>
<evidence type="ECO:0000256" key="5">
    <source>
        <dbReference type="ARBA" id="ARBA00023136"/>
    </source>
</evidence>
<keyword evidence="3 7" id="KW-0732">Signal</keyword>
<dbReference type="Proteomes" id="UP001146793">
    <property type="component" value="Unassembled WGS sequence"/>
</dbReference>
<reference evidence="9" key="1">
    <citation type="submission" date="2022-08" db="EMBL/GenBank/DDBJ databases">
        <title>Novel sulphate-reducing endosymbionts in the free-living metamonad Anaeramoeba.</title>
        <authorList>
            <person name="Jerlstrom-Hultqvist J."/>
            <person name="Cepicka I."/>
            <person name="Gallot-Lavallee L."/>
            <person name="Salas-Leiva D."/>
            <person name="Curtis B.A."/>
            <person name="Zahonova K."/>
            <person name="Pipaliya S."/>
            <person name="Dacks J."/>
            <person name="Roger A.J."/>
        </authorList>
    </citation>
    <scope>NUCLEOTIDE SEQUENCE</scope>
    <source>
        <strain evidence="9">Busselton2</strain>
    </source>
</reference>
<evidence type="ECO:0000259" key="8">
    <source>
        <dbReference type="Pfam" id="PF06814"/>
    </source>
</evidence>
<feature type="transmembrane region" description="Helical" evidence="6">
    <location>
        <begin position="283"/>
        <end position="302"/>
    </location>
</feature>
<organism evidence="9 10">
    <name type="scientific">Anaeramoeba flamelloides</name>
    <dbReference type="NCBI Taxonomy" id="1746091"/>
    <lineage>
        <taxon>Eukaryota</taxon>
        <taxon>Metamonada</taxon>
        <taxon>Anaeramoebidae</taxon>
        <taxon>Anaeramoeba</taxon>
    </lineage>
</organism>
<evidence type="ECO:0000256" key="1">
    <source>
        <dbReference type="ARBA" id="ARBA00004141"/>
    </source>
</evidence>
<dbReference type="GO" id="GO:0016020">
    <property type="term" value="C:membrane"/>
    <property type="evidence" value="ECO:0007669"/>
    <property type="project" value="UniProtKB-SubCell"/>
</dbReference>
<evidence type="ECO:0000256" key="2">
    <source>
        <dbReference type="ARBA" id="ARBA00022692"/>
    </source>
</evidence>
<dbReference type="PANTHER" id="PTHR21229">
    <property type="entry name" value="LUNG SEVEN TRANSMEMBRANE RECEPTOR"/>
    <property type="match status" value="1"/>
</dbReference>
<gene>
    <name evidence="9" type="ORF">M0812_15523</name>
</gene>
<keyword evidence="5 6" id="KW-0472">Membrane</keyword>
<feature type="signal peptide" evidence="7">
    <location>
        <begin position="1"/>
        <end position="21"/>
    </location>
</feature>
<dbReference type="Pfam" id="PF06814">
    <property type="entry name" value="GOST_TM"/>
    <property type="match status" value="1"/>
</dbReference>
<sequence>MLFKNKLILLLVLTFAVSANCLIFEDVKITTDTEAFLLDTFGFQKGGSSTMKIKMNKNRNDYWYLDCLENQYKDLVLEDDTKICSDLTKNKTLCLVQQEFNPDIDIRRKAQKDDYEYFLVINCGEKEEITFTLDYTFVNPHGQYLSLGQIPYPYLYLVFGFIWCLLSIIWFVNWYTHRGQQIKLHRLLTLILVAKIVKLFIYYAEWNYLSKKGKDSVAWLITRSTYTCIFDFIFYTTLLMIASGWSIIKPRLSYIEHLKIRLPVLSLILSKELQLYFELSWFGFILLIILAGSYFYILRFLFEYTNNNIRSLQFQLLMIRDAGIRPITTPIYSKYQLFRKYKTSLFYYICLSIAVYGLSIVVVRYRWIIGMCSLIVDLILYIGVGFTFCLRKYNELFDEPPPLEEPVNRTNDGYEQLKSDYDDNSLETWVRGMPLPRMERSDQELLPESVVYIENVGKKNKVDLGHEVSKEKKKKF</sequence>